<feature type="transmembrane region" description="Helical" evidence="1">
    <location>
        <begin position="262"/>
        <end position="285"/>
    </location>
</feature>
<keyword evidence="1" id="KW-1133">Transmembrane helix</keyword>
<evidence type="ECO:0000256" key="1">
    <source>
        <dbReference type="SAM" id="Phobius"/>
    </source>
</evidence>
<sequence length="290" mass="31879">MAEKDDAHLAYERNVAHFQATISRQTLQLEKYRAYVGSAETWRQTTSESALVTAREGIKALILLNGGTFVALPAFKAMNDGVNIGNLHLPLMSFFLGLLFALSSFLLTYLAQERTALGWMEVEEQWRLSLSKADSDRKSEDIDADSERSWKRQRRHNYLCDVFSRISLVCAVASFLALAVGGFSGIAAFYPNAQLLTNVVIGGSMSSWLAAVGLTLDIIGAVLIFFFGVRPKISADGSNEVVISGSDKEVAKGKKYDWFSKVGIFLLILGFGLQLLASKLVFGWISGLMQ</sequence>
<dbReference type="EMBL" id="JPWF01000016">
    <property type="protein sequence ID" value="RCK32284.1"/>
    <property type="molecule type" value="Genomic_DNA"/>
</dbReference>
<dbReference type="AlphaFoldDB" id="A0A367VZY3"/>
<keyword evidence="1" id="KW-0812">Transmembrane</keyword>
<feature type="transmembrane region" description="Helical" evidence="1">
    <location>
        <begin position="162"/>
        <end position="188"/>
    </location>
</feature>
<proteinExistence type="predicted"/>
<accession>A0A367VZY3</accession>
<keyword evidence="1" id="KW-0472">Membrane</keyword>
<reference evidence="2 3" key="1">
    <citation type="submission" date="2014-07" db="EMBL/GenBank/DDBJ databases">
        <title>Draft genome sequence of Thalassospira profundimaris 35.</title>
        <authorList>
            <person name="Lai Q."/>
            <person name="Shao Z."/>
        </authorList>
    </citation>
    <scope>NUCLEOTIDE SEQUENCE [LARGE SCALE GENOMIC DNA]</scope>
    <source>
        <strain evidence="2 3">35</strain>
    </source>
</reference>
<feature type="transmembrane region" description="Helical" evidence="1">
    <location>
        <begin position="208"/>
        <end position="229"/>
    </location>
</feature>
<name>A0A367VZY3_9PROT</name>
<organism evidence="2 3">
    <name type="scientific">Thalassospira profundimaris</name>
    <dbReference type="NCBI Taxonomy" id="502049"/>
    <lineage>
        <taxon>Bacteria</taxon>
        <taxon>Pseudomonadati</taxon>
        <taxon>Pseudomonadota</taxon>
        <taxon>Alphaproteobacteria</taxon>
        <taxon>Rhodospirillales</taxon>
        <taxon>Thalassospiraceae</taxon>
        <taxon>Thalassospira</taxon>
    </lineage>
</organism>
<feature type="transmembrane region" description="Helical" evidence="1">
    <location>
        <begin position="87"/>
        <end position="110"/>
    </location>
</feature>
<dbReference type="RefSeq" id="WP_114103923.1">
    <property type="nucleotide sequence ID" value="NZ_JPWF01000016.1"/>
</dbReference>
<dbReference type="Proteomes" id="UP000253226">
    <property type="component" value="Unassembled WGS sequence"/>
</dbReference>
<protein>
    <submittedName>
        <fullName evidence="2">Uncharacterized protein</fullName>
    </submittedName>
</protein>
<gene>
    <name evidence="2" type="ORF">TH19_19515</name>
</gene>
<evidence type="ECO:0000313" key="2">
    <source>
        <dbReference type="EMBL" id="RCK32284.1"/>
    </source>
</evidence>
<feature type="transmembrane region" description="Helical" evidence="1">
    <location>
        <begin position="57"/>
        <end position="75"/>
    </location>
</feature>
<comment type="caution">
    <text evidence="2">The sequence shown here is derived from an EMBL/GenBank/DDBJ whole genome shotgun (WGS) entry which is preliminary data.</text>
</comment>
<evidence type="ECO:0000313" key="3">
    <source>
        <dbReference type="Proteomes" id="UP000253226"/>
    </source>
</evidence>
<dbReference type="OrthoDB" id="10018249at2"/>